<dbReference type="GO" id="GO:0003855">
    <property type="term" value="F:3-dehydroquinate dehydratase activity"/>
    <property type="evidence" value="ECO:0007669"/>
    <property type="project" value="UniProtKB-UniRule"/>
</dbReference>
<dbReference type="EC" id="4.2.1.10" evidence="5"/>
<feature type="binding site" evidence="5">
    <location>
        <begin position="47"/>
        <end position="49"/>
    </location>
    <ligand>
        <name>3-dehydroquinate</name>
        <dbReference type="ChEBI" id="CHEBI:32364"/>
    </ligand>
</feature>
<evidence type="ECO:0000256" key="3">
    <source>
        <dbReference type="ARBA" id="ARBA00023239"/>
    </source>
</evidence>
<reference evidence="8" key="4">
    <citation type="submission" date="2019-02" db="EMBL/GenBank/DDBJ databases">
        <authorList>
            <person name="Buron G."/>
            <person name="Chaylann A."/>
            <person name="Dolejs I."/>
            <person name="Forster J."/>
            <person name="Miks M.H."/>
        </authorList>
    </citation>
    <scope>NUCLEOTIDE SEQUENCE</scope>
    <source>
        <strain evidence="8">DSM 10551</strain>
    </source>
</reference>
<comment type="similarity">
    <text evidence="5">Belongs to the type-I 3-dehydroquinase family.</text>
</comment>
<evidence type="ECO:0000313" key="9">
    <source>
        <dbReference type="Proteomes" id="UP000214739"/>
    </source>
</evidence>
<dbReference type="HAMAP" id="MF_00214">
    <property type="entry name" value="AroD"/>
    <property type="match status" value="1"/>
</dbReference>
<keyword evidence="2 5" id="KW-0057">Aromatic amino acid biosynthesis</keyword>
<sequence length="252" mass="27842">MSGMLTVGQTSFVTGTTKIAVPITGKTMDAITTQAQKAIVAQPDVVEWRIDYDQDLLDRDIYQATYTKLRPILGDTVLLTTFRTASEGGEADLEETTYVALYKWLIDHQLTDMLDIELHFSEAVISDLIYLAHQHNIKVILSAHEFQGTPPELEIISLLEQIQNQNADIAKIAAMPRKFKDVLTMMRATATESEKLDIPIIAISMGNLGRISRITAPLFGSVLSFATVGDASAPGQIAIDDLRKEMAQFDIE</sequence>
<feature type="binding site" evidence="5">
    <location>
        <position position="236"/>
    </location>
    <ligand>
        <name>3-dehydroquinate</name>
        <dbReference type="ChEBI" id="CHEBI:32364"/>
    </ligand>
</feature>
<feature type="active site" description="Schiff-base intermediate with substrate" evidence="5">
    <location>
        <position position="171"/>
    </location>
</feature>
<dbReference type="GO" id="GO:0046279">
    <property type="term" value="P:3,4-dihydroxybenzoate biosynthetic process"/>
    <property type="evidence" value="ECO:0007669"/>
    <property type="project" value="TreeGrafter"/>
</dbReference>
<comment type="catalytic activity">
    <reaction evidence="1 5">
        <text>3-dehydroquinate = 3-dehydroshikimate + H2O</text>
        <dbReference type="Rhea" id="RHEA:21096"/>
        <dbReference type="ChEBI" id="CHEBI:15377"/>
        <dbReference type="ChEBI" id="CHEBI:16630"/>
        <dbReference type="ChEBI" id="CHEBI:32364"/>
        <dbReference type="EC" id="4.2.1.10"/>
    </reaction>
</comment>
<dbReference type="GO" id="GO:0008652">
    <property type="term" value="P:amino acid biosynthetic process"/>
    <property type="evidence" value="ECO:0007669"/>
    <property type="project" value="UniProtKB-KW"/>
</dbReference>
<dbReference type="CDD" id="cd00502">
    <property type="entry name" value="DHQase_I"/>
    <property type="match status" value="1"/>
</dbReference>
<keyword evidence="3 5" id="KW-0456">Lyase</keyword>
<dbReference type="Proteomes" id="UP000216802">
    <property type="component" value="Unassembled WGS sequence"/>
</dbReference>
<evidence type="ECO:0000256" key="2">
    <source>
        <dbReference type="ARBA" id="ARBA00023141"/>
    </source>
</evidence>
<protein>
    <recommendedName>
        <fullName evidence="5">3-dehydroquinate dehydratase</fullName>
        <shortName evidence="5">3-dehydroquinase</shortName>
        <ecNumber evidence="5">4.2.1.10</ecNumber>
    </recommendedName>
    <alternativeName>
        <fullName evidence="5">Type I DHQase</fullName>
    </alternativeName>
    <alternativeName>
        <fullName evidence="5">Type I dehydroquinase</fullName>
        <shortName evidence="5">DHQ1</shortName>
    </alternativeName>
</protein>
<comment type="pathway">
    <text evidence="5">Metabolic intermediate biosynthesis; chorismate biosynthesis; chorismate from D-erythrose 4-phosphate and phosphoenolpyruvate: step 3/7.</text>
</comment>
<reference evidence="8 11" key="3">
    <citation type="journal article" date="2019" name="Appl. Microbiol. Biotechnol.">
        <title>Uncovering carbohydrate metabolism through a genotype-phenotype association study of 56 lactic acid bacteria genomes.</title>
        <authorList>
            <person name="Buron-Moles G."/>
            <person name="Chailyan A."/>
            <person name="Dolejs I."/>
            <person name="Forster J."/>
            <person name="Miks M.H."/>
        </authorList>
    </citation>
    <scope>NUCLEOTIDE SEQUENCE [LARGE SCALE GENOMIC DNA]</scope>
    <source>
        <strain evidence="8 11">DSM 10551</strain>
    </source>
</reference>
<evidence type="ECO:0000256" key="1">
    <source>
        <dbReference type="ARBA" id="ARBA00001864"/>
    </source>
</evidence>
<evidence type="ECO:0000313" key="6">
    <source>
        <dbReference type="EMBL" id="GAW70944.1"/>
    </source>
</evidence>
<evidence type="ECO:0000313" key="11">
    <source>
        <dbReference type="Proteomes" id="UP000294668"/>
    </source>
</evidence>
<dbReference type="UniPathway" id="UPA00053">
    <property type="reaction ID" value="UER00086"/>
</dbReference>
<dbReference type="PANTHER" id="PTHR43699:SF1">
    <property type="entry name" value="3-DEHYDROQUINATE DEHYDRATASE"/>
    <property type="match status" value="1"/>
</dbReference>
<evidence type="ECO:0000256" key="4">
    <source>
        <dbReference type="ARBA" id="ARBA00023270"/>
    </source>
</evidence>
<comment type="caution">
    <text evidence="5">Lacks conserved residue(s) required for the propagation of feature annotation.</text>
</comment>
<dbReference type="InterPro" id="IPR013785">
    <property type="entry name" value="Aldolase_TIM"/>
</dbReference>
<gene>
    <name evidence="5 6" type="primary">aroD</name>
    <name evidence="7" type="ORF">B8W98_07295</name>
    <name evidence="8" type="ORF">C5L28_001633</name>
    <name evidence="6" type="ORF">LPKJCM_00013</name>
</gene>
<organism evidence="7 10">
    <name type="scientific">Lentilactobacillus parakefiri</name>
    <dbReference type="NCBI Taxonomy" id="152332"/>
    <lineage>
        <taxon>Bacteria</taxon>
        <taxon>Bacillati</taxon>
        <taxon>Bacillota</taxon>
        <taxon>Bacilli</taxon>
        <taxon>Lactobacillales</taxon>
        <taxon>Lactobacillaceae</taxon>
        <taxon>Lentilactobacillus</taxon>
    </lineage>
</organism>
<dbReference type="FunFam" id="3.20.20.70:FF:000047">
    <property type="entry name" value="3-dehydroquinate dehydratase"/>
    <property type="match status" value="1"/>
</dbReference>
<dbReference type="GO" id="GO:0009423">
    <property type="term" value="P:chorismate biosynthetic process"/>
    <property type="evidence" value="ECO:0007669"/>
    <property type="project" value="UniProtKB-UniRule"/>
</dbReference>
<evidence type="ECO:0000313" key="7">
    <source>
        <dbReference type="EMBL" id="PAK83002.1"/>
    </source>
</evidence>
<comment type="subunit">
    <text evidence="5">Homodimer.</text>
</comment>
<dbReference type="GO" id="GO:0009073">
    <property type="term" value="P:aromatic amino acid family biosynthetic process"/>
    <property type="evidence" value="ECO:0007669"/>
    <property type="project" value="UniProtKB-KW"/>
</dbReference>
<comment type="function">
    <text evidence="5">Involved in the third step of the chorismate pathway, which leads to the biosynthesis of aromatic amino acids. Catalyzes the cis-dehydration of 3-dehydroquinate (DHQ) and introduces the first double bond of the aromatic ring to yield 3-dehydroshikimate.</text>
</comment>
<dbReference type="Proteomes" id="UP000214739">
    <property type="component" value="Unassembled WGS sequence"/>
</dbReference>
<dbReference type="AlphaFoldDB" id="A0A269YBU2"/>
<dbReference type="PANTHER" id="PTHR43699">
    <property type="entry name" value="3-DEHYDROQUINATE DEHYDRATASE"/>
    <property type="match status" value="1"/>
</dbReference>
<comment type="caution">
    <text evidence="7">The sequence shown here is derived from an EMBL/GenBank/DDBJ whole genome shotgun (WGS) entry which is preliminary data.</text>
</comment>
<dbReference type="EMBL" id="NCXI01000048">
    <property type="protein sequence ID" value="PAK83002.1"/>
    <property type="molecule type" value="Genomic_DNA"/>
</dbReference>
<keyword evidence="4 5" id="KW-0704">Schiff base</keyword>
<feature type="active site" description="Proton donor/acceptor" evidence="5">
    <location>
        <position position="144"/>
    </location>
</feature>
<feature type="binding site" evidence="5">
    <location>
        <position position="213"/>
    </location>
    <ligand>
        <name>3-dehydroquinate</name>
        <dbReference type="ChEBI" id="CHEBI:32364"/>
    </ligand>
</feature>
<reference evidence="6 9" key="1">
    <citation type="journal article" date="2017" name="Biosci Microbiota Food Health">
        <title>Genomic characterization reconfirms the taxonomic status of Lactobacillus parakefiri.</title>
        <authorList>
            <person name="Tanizawa Y."/>
            <person name="Kobayashi H."/>
            <person name="Kaminuma E."/>
            <person name="Sakamoto M."/>
            <person name="Ohkuma M."/>
            <person name="Nakamura Y."/>
            <person name="Arita M."/>
            <person name="Tohno M."/>
        </authorList>
    </citation>
    <scope>NUCLEOTIDE SEQUENCE [LARGE SCALE GENOMIC DNA]</scope>
    <source>
        <strain evidence="6 9">JCM 8573</strain>
    </source>
</reference>
<dbReference type="OrthoDB" id="9813659at2"/>
<dbReference type="InterPro" id="IPR001381">
    <property type="entry name" value="DHquinase_I"/>
</dbReference>
<name>A0A269YBU2_9LACO</name>
<dbReference type="Gene3D" id="3.20.20.70">
    <property type="entry name" value="Aldolase class I"/>
    <property type="match status" value="1"/>
</dbReference>
<dbReference type="NCBIfam" id="TIGR01093">
    <property type="entry name" value="aroD"/>
    <property type="match status" value="1"/>
</dbReference>
<evidence type="ECO:0000256" key="5">
    <source>
        <dbReference type="HAMAP-Rule" id="MF_00214"/>
    </source>
</evidence>
<dbReference type="EMBL" id="PUFL01000022">
    <property type="protein sequence ID" value="TDG94165.1"/>
    <property type="molecule type" value="Genomic_DNA"/>
</dbReference>
<proteinExistence type="inferred from homology"/>
<dbReference type="EMBL" id="BDGB01000001">
    <property type="protein sequence ID" value="GAW70944.1"/>
    <property type="molecule type" value="Genomic_DNA"/>
</dbReference>
<feature type="binding site" evidence="5">
    <location>
        <position position="83"/>
    </location>
    <ligand>
        <name>3-dehydroquinate</name>
        <dbReference type="ChEBI" id="CHEBI:32364"/>
    </ligand>
</feature>
<dbReference type="InterPro" id="IPR050146">
    <property type="entry name" value="Type-I_3-dehydroquinase"/>
</dbReference>
<dbReference type="Pfam" id="PF01487">
    <property type="entry name" value="DHquinase_I"/>
    <property type="match status" value="1"/>
</dbReference>
<reference evidence="7 10" key="2">
    <citation type="submission" date="2017-04" db="EMBL/GenBank/DDBJ databases">
        <title>Kefir bacterial isolates.</title>
        <authorList>
            <person name="Kim Y."/>
            <person name="Blasche S."/>
            <person name="Patil K.R."/>
        </authorList>
    </citation>
    <scope>NUCLEOTIDE SEQUENCE [LARGE SCALE GENOMIC DNA]</scope>
    <source>
        <strain evidence="7 10">OG2</strain>
    </source>
</reference>
<keyword evidence="5" id="KW-0028">Amino-acid biosynthesis</keyword>
<dbReference type="Proteomes" id="UP000294668">
    <property type="component" value="Unassembled WGS sequence"/>
</dbReference>
<feature type="binding site" evidence="5">
    <location>
        <position position="232"/>
    </location>
    <ligand>
        <name>3-dehydroquinate</name>
        <dbReference type="ChEBI" id="CHEBI:32364"/>
    </ligand>
</feature>
<keyword evidence="11" id="KW-1185">Reference proteome</keyword>
<dbReference type="SUPFAM" id="SSF51569">
    <property type="entry name" value="Aldolase"/>
    <property type="match status" value="1"/>
</dbReference>
<evidence type="ECO:0000313" key="8">
    <source>
        <dbReference type="EMBL" id="TDG94165.1"/>
    </source>
</evidence>
<dbReference type="RefSeq" id="WP_057961775.1">
    <property type="nucleotide sequence ID" value="NZ_BAAAXO010000038.1"/>
</dbReference>
<evidence type="ECO:0000313" key="10">
    <source>
        <dbReference type="Proteomes" id="UP000216802"/>
    </source>
</evidence>
<accession>A0A269YBU2</accession>